<reference evidence="3" key="1">
    <citation type="journal article" date="2019" name="Int. J. Syst. Evol. Microbiol.">
        <title>The Global Catalogue of Microorganisms (GCM) 10K type strain sequencing project: providing services to taxonomists for standard genome sequencing and annotation.</title>
        <authorList>
            <consortium name="The Broad Institute Genomics Platform"/>
            <consortium name="The Broad Institute Genome Sequencing Center for Infectious Disease"/>
            <person name="Wu L."/>
            <person name="Ma J."/>
        </authorList>
    </citation>
    <scope>NUCLEOTIDE SEQUENCE [LARGE SCALE GENOMIC DNA]</scope>
    <source>
        <strain evidence="3">JCM 18961</strain>
    </source>
</reference>
<accession>A0ABP8XXV5</accession>
<feature type="domain" description="HTH luxR-type" evidence="1">
    <location>
        <begin position="849"/>
        <end position="914"/>
    </location>
</feature>
<evidence type="ECO:0000259" key="1">
    <source>
        <dbReference type="PROSITE" id="PS50043"/>
    </source>
</evidence>
<dbReference type="PROSITE" id="PS50043">
    <property type="entry name" value="HTH_LUXR_2"/>
    <property type="match status" value="1"/>
</dbReference>
<dbReference type="Gene3D" id="3.40.50.300">
    <property type="entry name" value="P-loop containing nucleotide triphosphate hydrolases"/>
    <property type="match status" value="1"/>
</dbReference>
<dbReference type="InterPro" id="IPR059106">
    <property type="entry name" value="WHD_MalT"/>
</dbReference>
<protein>
    <submittedName>
        <fullName evidence="2">LuxR C-terminal-related transcriptional regulator</fullName>
    </submittedName>
</protein>
<dbReference type="EMBL" id="BAABLO010000004">
    <property type="protein sequence ID" value="GAA4716535.1"/>
    <property type="molecule type" value="Genomic_DNA"/>
</dbReference>
<dbReference type="InterPro" id="IPR036388">
    <property type="entry name" value="WH-like_DNA-bd_sf"/>
</dbReference>
<sequence length="916" mass="99130">MAVSVNLSRTLTGVSGCFYTQRVAVLGTKLHLPAARPNLVPRQRLTDRMSGGLPRVVLVSAPAGFGKTTLLTQWLHRSGAADQRVAWVSLDEADNDPARLLEHVVAALASARDLPETSLLMADATTPPAVAVLTKAVNELDAHTGVTVLALDDYHVIDTAEAHAVATFLLEHAPPQLTLAIATRSDPPLPLPRLRARGELLELRAVDLRFTDEETASFLDRVMGLALPPEDVKALTSRTEGWVAGLQLAGLSLQGVEDSSRFVQEFTGTNRFILDYLVDEVLAHQPEDIRQFLLDTSILYELTGPLADALTGRRDGRAVLESLDRANLFVVALDAQRTWYRYHHLFVEALRARLLADHPDRVPHLHHAASSWYADHGRPQDAVRHALDADDPGRAADLVEWALPDLRRTRHDQRISDWLLALPDDITRERALLATYRAWTCLAAGDLDGVDTWLAAAEDAYAAHPPVVPAHASKATGEELRTLPATMAIFRASAAQARGDTTASQQHARHALDLIGPDDHMARGGAAGFLGMAAWAEGNLEDAVATFSTALRSLAAAGDVADELGGTVPLGSMWVARGRPDEARRLFERALEGAAKHPGAALATLGDLHVGLADVLVEQGHLELASEHLTAASTLGETASLLENRYRLPMTTARLRRAQGDPDAALRLLQDAADQYMPGFFPDVRPLAAQQARIHIAQGRLAEARDWAAAAEVDRHAGGGYLDEFNQLTYVRLLLASHRADPDPESLGDAHGRLDLIAEEAHAGGRGATIVEAHLLRSLLREAHGNRPAALAELATALELGVPAGFVRLFLDEGAPLEQLLSVAERHPRAAVHARTLRHATYRPDAAITAGTAETLSERELDVLRLLATTLSGPEIAKELFVSVNTLRTHTKHIFTKLDVKTRRAAVERAHALGHL</sequence>
<dbReference type="PRINTS" id="PR00038">
    <property type="entry name" value="HTHLUXR"/>
</dbReference>
<gene>
    <name evidence="2" type="ORF">GCM10025782_11860</name>
</gene>
<dbReference type="Pfam" id="PF00196">
    <property type="entry name" value="GerE"/>
    <property type="match status" value="1"/>
</dbReference>
<dbReference type="InterPro" id="IPR016032">
    <property type="entry name" value="Sig_transdc_resp-reg_C-effctor"/>
</dbReference>
<dbReference type="PANTHER" id="PTHR47691:SF3">
    <property type="entry name" value="HTH-TYPE TRANSCRIPTIONAL REGULATOR RV0890C-RELATED"/>
    <property type="match status" value="1"/>
</dbReference>
<dbReference type="SUPFAM" id="SSF46894">
    <property type="entry name" value="C-terminal effector domain of the bipartite response regulators"/>
    <property type="match status" value="1"/>
</dbReference>
<dbReference type="InterPro" id="IPR041664">
    <property type="entry name" value="AAA_16"/>
</dbReference>
<dbReference type="SMART" id="SM00421">
    <property type="entry name" value="HTH_LUXR"/>
    <property type="match status" value="1"/>
</dbReference>
<dbReference type="InterPro" id="IPR011990">
    <property type="entry name" value="TPR-like_helical_dom_sf"/>
</dbReference>
<dbReference type="Pfam" id="PF13191">
    <property type="entry name" value="AAA_16"/>
    <property type="match status" value="1"/>
</dbReference>
<comment type="caution">
    <text evidence="2">The sequence shown here is derived from an EMBL/GenBank/DDBJ whole genome shotgun (WGS) entry which is preliminary data.</text>
</comment>
<dbReference type="InterPro" id="IPR027417">
    <property type="entry name" value="P-loop_NTPase"/>
</dbReference>
<dbReference type="Pfam" id="PF17874">
    <property type="entry name" value="TPR_MalT"/>
    <property type="match status" value="1"/>
</dbReference>
<organism evidence="2 3">
    <name type="scientific">Pedococcus ginsenosidimutans</name>
    <dbReference type="NCBI Taxonomy" id="490570"/>
    <lineage>
        <taxon>Bacteria</taxon>
        <taxon>Bacillati</taxon>
        <taxon>Actinomycetota</taxon>
        <taxon>Actinomycetes</taxon>
        <taxon>Micrococcales</taxon>
        <taxon>Intrasporangiaceae</taxon>
        <taxon>Pedococcus</taxon>
    </lineage>
</organism>
<dbReference type="SUPFAM" id="SSF52540">
    <property type="entry name" value="P-loop containing nucleoside triphosphate hydrolases"/>
    <property type="match status" value="1"/>
</dbReference>
<keyword evidence="3" id="KW-1185">Reference proteome</keyword>
<dbReference type="InterPro" id="IPR041617">
    <property type="entry name" value="TPR_MalT"/>
</dbReference>
<dbReference type="Proteomes" id="UP001500556">
    <property type="component" value="Unassembled WGS sequence"/>
</dbReference>
<dbReference type="Gene3D" id="1.10.10.10">
    <property type="entry name" value="Winged helix-like DNA-binding domain superfamily/Winged helix DNA-binding domain"/>
    <property type="match status" value="1"/>
</dbReference>
<evidence type="ECO:0000313" key="2">
    <source>
        <dbReference type="EMBL" id="GAA4716535.1"/>
    </source>
</evidence>
<dbReference type="InterPro" id="IPR000792">
    <property type="entry name" value="Tscrpt_reg_LuxR_C"/>
</dbReference>
<name>A0ABP8XXV5_9MICO</name>
<evidence type="ECO:0000313" key="3">
    <source>
        <dbReference type="Proteomes" id="UP001500556"/>
    </source>
</evidence>
<dbReference type="Pfam" id="PF25873">
    <property type="entry name" value="WHD_MalT"/>
    <property type="match status" value="1"/>
</dbReference>
<proteinExistence type="predicted"/>
<dbReference type="CDD" id="cd06170">
    <property type="entry name" value="LuxR_C_like"/>
    <property type="match status" value="1"/>
</dbReference>
<dbReference type="PANTHER" id="PTHR47691">
    <property type="entry name" value="REGULATOR-RELATED"/>
    <property type="match status" value="1"/>
</dbReference>
<dbReference type="Gene3D" id="1.25.40.10">
    <property type="entry name" value="Tetratricopeptide repeat domain"/>
    <property type="match status" value="1"/>
</dbReference>
<dbReference type="SUPFAM" id="SSF48452">
    <property type="entry name" value="TPR-like"/>
    <property type="match status" value="2"/>
</dbReference>